<dbReference type="EMBL" id="UINC01187186">
    <property type="protein sequence ID" value="SVD99775.1"/>
    <property type="molecule type" value="Genomic_DNA"/>
</dbReference>
<accession>A0A382ZXR4</accession>
<protein>
    <submittedName>
        <fullName evidence="2">Uncharacterized protein</fullName>
    </submittedName>
</protein>
<organism evidence="2">
    <name type="scientific">marine metagenome</name>
    <dbReference type="NCBI Taxonomy" id="408172"/>
    <lineage>
        <taxon>unclassified sequences</taxon>
        <taxon>metagenomes</taxon>
        <taxon>ecological metagenomes</taxon>
    </lineage>
</organism>
<sequence>MSTNDKIWIVVLLIGIFLLWFNSRSNSKHPTPFETIREEQDWYSIRRKCDEKFDRNKMEVFFDCLLEYGRIVRQEWYEGKWINKPKWIWSDKYYEEFDTTGLAKLRNNQ</sequence>
<keyword evidence="1" id="KW-1133">Transmembrane helix</keyword>
<gene>
    <name evidence="2" type="ORF">METZ01_LOCUS452629</name>
</gene>
<name>A0A382ZXR4_9ZZZZ</name>
<keyword evidence="1" id="KW-0472">Membrane</keyword>
<evidence type="ECO:0000313" key="2">
    <source>
        <dbReference type="EMBL" id="SVD99775.1"/>
    </source>
</evidence>
<reference evidence="2" key="1">
    <citation type="submission" date="2018-05" db="EMBL/GenBank/DDBJ databases">
        <authorList>
            <person name="Lanie J.A."/>
            <person name="Ng W.-L."/>
            <person name="Kazmierczak K.M."/>
            <person name="Andrzejewski T.M."/>
            <person name="Davidsen T.M."/>
            <person name="Wayne K.J."/>
            <person name="Tettelin H."/>
            <person name="Glass J.I."/>
            <person name="Rusch D."/>
            <person name="Podicherti R."/>
            <person name="Tsui H.-C.T."/>
            <person name="Winkler M.E."/>
        </authorList>
    </citation>
    <scope>NUCLEOTIDE SEQUENCE</scope>
</reference>
<dbReference type="AlphaFoldDB" id="A0A382ZXR4"/>
<keyword evidence="1" id="KW-0812">Transmembrane</keyword>
<proteinExistence type="predicted"/>
<evidence type="ECO:0000256" key="1">
    <source>
        <dbReference type="SAM" id="Phobius"/>
    </source>
</evidence>
<feature type="transmembrane region" description="Helical" evidence="1">
    <location>
        <begin position="6"/>
        <end position="23"/>
    </location>
</feature>